<protein>
    <submittedName>
        <fullName evidence="1">Uncharacterized protein</fullName>
    </submittedName>
</protein>
<dbReference type="EMBL" id="RBWE01000001">
    <property type="protein sequence ID" value="RKO67144.1"/>
    <property type="molecule type" value="Genomic_DNA"/>
</dbReference>
<dbReference type="RefSeq" id="WP_121451558.1">
    <property type="nucleotide sequence ID" value="NZ_RBWE01000001.1"/>
</dbReference>
<evidence type="ECO:0000313" key="1">
    <source>
        <dbReference type="EMBL" id="RKO67144.1"/>
    </source>
</evidence>
<evidence type="ECO:0000313" key="2">
    <source>
        <dbReference type="Proteomes" id="UP000271256"/>
    </source>
</evidence>
<reference evidence="1 2" key="1">
    <citation type="submission" date="2018-10" db="EMBL/GenBank/DDBJ databases">
        <authorList>
            <person name="Grouzdev D.S."/>
            <person name="Krutkina M.S."/>
            <person name="Tourova T.P."/>
            <person name="Nazina T.N."/>
        </authorList>
    </citation>
    <scope>NUCLEOTIDE SEQUENCE [LARGE SCALE GENOMIC DNA]</scope>
    <source>
        <strain evidence="1 2">435</strain>
    </source>
</reference>
<organism evidence="1 2">
    <name type="scientific">Desulfofundulus salinus</name>
    <dbReference type="NCBI Taxonomy" id="2419843"/>
    <lineage>
        <taxon>Bacteria</taxon>
        <taxon>Bacillati</taxon>
        <taxon>Bacillota</taxon>
        <taxon>Clostridia</taxon>
        <taxon>Eubacteriales</taxon>
        <taxon>Peptococcaceae</taxon>
        <taxon>Desulfofundulus</taxon>
    </lineage>
</organism>
<dbReference type="AlphaFoldDB" id="A0A494X2S2"/>
<proteinExistence type="predicted"/>
<sequence>MPRKTCYICGQHPRVRKKDPWGKWQRVSDLRPAGGGRWVCSRCIAATVRGTVALALGREDVVEVMA</sequence>
<keyword evidence="2" id="KW-1185">Reference proteome</keyword>
<accession>A0A494X2S2</accession>
<dbReference type="Proteomes" id="UP000271256">
    <property type="component" value="Unassembled WGS sequence"/>
</dbReference>
<gene>
    <name evidence="1" type="ORF">D7024_09405</name>
</gene>
<comment type="caution">
    <text evidence="1">The sequence shown here is derived from an EMBL/GenBank/DDBJ whole genome shotgun (WGS) entry which is preliminary data.</text>
</comment>
<name>A0A494X2S2_9FIRM</name>